<keyword evidence="2" id="KW-0732">Signal</keyword>
<feature type="compositionally biased region" description="Low complexity" evidence="1">
    <location>
        <begin position="461"/>
        <end position="476"/>
    </location>
</feature>
<feature type="compositionally biased region" description="Polar residues" evidence="1">
    <location>
        <begin position="92"/>
        <end position="113"/>
    </location>
</feature>
<feature type="region of interest" description="Disordered" evidence="1">
    <location>
        <begin position="497"/>
        <end position="532"/>
    </location>
</feature>
<accession>A0AAV9PJI9</accession>
<dbReference type="Proteomes" id="UP001337655">
    <property type="component" value="Unassembled WGS sequence"/>
</dbReference>
<feature type="chain" id="PRO_5043866431" evidence="2">
    <location>
        <begin position="18"/>
        <end position="563"/>
    </location>
</feature>
<dbReference type="EMBL" id="JAVRRT010000004">
    <property type="protein sequence ID" value="KAK5172967.1"/>
    <property type="molecule type" value="Genomic_DNA"/>
</dbReference>
<evidence type="ECO:0000313" key="3">
    <source>
        <dbReference type="EMBL" id="KAK5172967.1"/>
    </source>
</evidence>
<dbReference type="AlphaFoldDB" id="A0AAV9PJI9"/>
<protein>
    <submittedName>
        <fullName evidence="3">Uncharacterized protein</fullName>
    </submittedName>
</protein>
<gene>
    <name evidence="3" type="ORF">LTR77_003089</name>
</gene>
<evidence type="ECO:0000313" key="4">
    <source>
        <dbReference type="Proteomes" id="UP001337655"/>
    </source>
</evidence>
<comment type="caution">
    <text evidence="3">The sequence shown here is derived from an EMBL/GenBank/DDBJ whole genome shotgun (WGS) entry which is preliminary data.</text>
</comment>
<evidence type="ECO:0000256" key="2">
    <source>
        <dbReference type="SAM" id="SignalP"/>
    </source>
</evidence>
<dbReference type="RefSeq" id="XP_064661685.1">
    <property type="nucleotide sequence ID" value="XM_064800346.1"/>
</dbReference>
<feature type="region of interest" description="Disordered" evidence="1">
    <location>
        <begin position="452"/>
        <end position="476"/>
    </location>
</feature>
<sequence length="563" mass="55873">MKGFFVGLGVVVGIAVAGPVPAKRQYGGTDSSSVEVDAITAVATSSELPTYPGGYQPLPYGPPSGYTPSGYPRQGTGSSSMPMSAGPPASSETDAITNPAPSSGTGLPSFTATNGSFSRTGSSVYASGTGQIVTIETITVTLSPPTFSGSAYSPPYPAANSTSSSLGSAVTGSSSVSAGVPTYARSTGAYSSGVYSTGVYSSGASSGLQTVSSVITLSLTKTVGTTITPSGSSAGPVNSSNATISYPYTTCTEEMTMLTSSQATTINITLSTPSSGPSGTAPYSSGASQGSPVFSANSTMLYPTGSVSILPIPPIPIPTVPSAPYPYPYPYSLSLTTAPGSIPLTTAPGPVTSGFPTSSSNASMLTPGTGSSYSPSVVASTSTLVITLTETISSAAVSSTSPASSSTPSPVVISPTTSASSTSYSTTTETSTVITGTSTEVITISLSTISVGPSASGSEGSPINSSNSTTIPIPTPTLTTISTATVTSYAVYTPIPEASTPPASSEANPEQTSAPYDSATATNTPFPLPSSANRVPGSYGYGPPDYEKVEGARGWWSNWWSGN</sequence>
<feature type="region of interest" description="Disordered" evidence="1">
    <location>
        <begin position="397"/>
        <end position="433"/>
    </location>
</feature>
<keyword evidence="4" id="KW-1185">Reference proteome</keyword>
<feature type="signal peptide" evidence="2">
    <location>
        <begin position="1"/>
        <end position="17"/>
    </location>
</feature>
<organism evidence="3 4">
    <name type="scientific">Saxophila tyrrhenica</name>
    <dbReference type="NCBI Taxonomy" id="1690608"/>
    <lineage>
        <taxon>Eukaryota</taxon>
        <taxon>Fungi</taxon>
        <taxon>Dikarya</taxon>
        <taxon>Ascomycota</taxon>
        <taxon>Pezizomycotina</taxon>
        <taxon>Dothideomycetes</taxon>
        <taxon>Dothideomycetidae</taxon>
        <taxon>Mycosphaerellales</taxon>
        <taxon>Extremaceae</taxon>
        <taxon>Saxophila</taxon>
    </lineage>
</organism>
<feature type="region of interest" description="Disordered" evidence="1">
    <location>
        <begin position="52"/>
        <end position="113"/>
    </location>
</feature>
<reference evidence="3 4" key="1">
    <citation type="submission" date="2023-08" db="EMBL/GenBank/DDBJ databases">
        <title>Black Yeasts Isolated from many extreme environments.</title>
        <authorList>
            <person name="Coleine C."/>
            <person name="Stajich J.E."/>
            <person name="Selbmann L."/>
        </authorList>
    </citation>
    <scope>NUCLEOTIDE SEQUENCE [LARGE SCALE GENOMIC DNA]</scope>
    <source>
        <strain evidence="3 4">CCFEE 5935</strain>
    </source>
</reference>
<feature type="compositionally biased region" description="Polar residues" evidence="1">
    <location>
        <begin position="501"/>
        <end position="532"/>
    </location>
</feature>
<name>A0AAV9PJI9_9PEZI</name>
<evidence type="ECO:0000256" key="1">
    <source>
        <dbReference type="SAM" id="MobiDB-lite"/>
    </source>
</evidence>
<dbReference type="GeneID" id="89924436"/>
<proteinExistence type="predicted"/>
<feature type="compositionally biased region" description="Low complexity" evidence="1">
    <location>
        <begin position="52"/>
        <end position="91"/>
    </location>
</feature>